<dbReference type="STRING" id="1921010.MMIC_P2141"/>
<gene>
    <name evidence="2" type="ORF">MMIC_P2141</name>
</gene>
<dbReference type="AlphaFoldDB" id="A0A1L8CQG7"/>
<evidence type="ECO:0000313" key="3">
    <source>
        <dbReference type="Proteomes" id="UP000231632"/>
    </source>
</evidence>
<organism evidence="2 3">
    <name type="scientific">Mariprofundus micogutta</name>
    <dbReference type="NCBI Taxonomy" id="1921010"/>
    <lineage>
        <taxon>Bacteria</taxon>
        <taxon>Pseudomonadati</taxon>
        <taxon>Pseudomonadota</taxon>
        <taxon>Candidatius Mariprofundia</taxon>
        <taxon>Mariprofundales</taxon>
        <taxon>Mariprofundaceae</taxon>
        <taxon>Mariprofundus</taxon>
    </lineage>
</organism>
<dbReference type="SUPFAM" id="SSF48452">
    <property type="entry name" value="TPR-like"/>
    <property type="match status" value="1"/>
</dbReference>
<evidence type="ECO:0000313" key="2">
    <source>
        <dbReference type="EMBL" id="GAV21161.1"/>
    </source>
</evidence>
<sequence>MLTASGSAPNSQLNSPKPAPTPGNWFGVRGGIEAAKNAIASGNLESAEQILIEMLEFAPSETRGWKLLARTQRQLGNIDAGISSAKRALQLQNAEKKQSNPISTTLAKLHWQQGERKEALEMLSQLLIQKPQDPALNELLLQWDLETVK</sequence>
<dbReference type="RefSeq" id="WP_143144944.1">
    <property type="nucleotide sequence ID" value="NZ_BDFD01000022.1"/>
</dbReference>
<feature type="compositionally biased region" description="Polar residues" evidence="1">
    <location>
        <begin position="1"/>
        <end position="15"/>
    </location>
</feature>
<proteinExistence type="predicted"/>
<dbReference type="OrthoDB" id="5296144at2"/>
<keyword evidence="3" id="KW-1185">Reference proteome</keyword>
<feature type="region of interest" description="Disordered" evidence="1">
    <location>
        <begin position="1"/>
        <end position="25"/>
    </location>
</feature>
<name>A0A1L8CQG7_9PROT</name>
<dbReference type="Gene3D" id="1.25.40.10">
    <property type="entry name" value="Tetratricopeptide repeat domain"/>
    <property type="match status" value="1"/>
</dbReference>
<evidence type="ECO:0000256" key="1">
    <source>
        <dbReference type="SAM" id="MobiDB-lite"/>
    </source>
</evidence>
<accession>A0A1L8CQG7</accession>
<dbReference type="EMBL" id="BDFD01000022">
    <property type="protein sequence ID" value="GAV21161.1"/>
    <property type="molecule type" value="Genomic_DNA"/>
</dbReference>
<reference evidence="2 3" key="1">
    <citation type="journal article" date="2017" name="Arch. Microbiol.">
        <title>Mariprofundus micogutta sp. nov., a novel iron-oxidizing zetaproteobacterium isolated from a deep-sea hydrothermal field at the Bayonnaise knoll of the Izu-Ogasawara arc, and a description of Mariprofundales ord. nov. and Zetaproteobacteria classis nov.</title>
        <authorList>
            <person name="Makita H."/>
            <person name="Tanaka E."/>
            <person name="Mitsunobu S."/>
            <person name="Miyazaki M."/>
            <person name="Nunoura T."/>
            <person name="Uematsu K."/>
            <person name="Takaki Y."/>
            <person name="Nishi S."/>
            <person name="Shimamura S."/>
            <person name="Takai K."/>
        </authorList>
    </citation>
    <scope>NUCLEOTIDE SEQUENCE [LARGE SCALE GENOMIC DNA]</scope>
    <source>
        <strain evidence="2 3">ET2</strain>
    </source>
</reference>
<dbReference type="InterPro" id="IPR011990">
    <property type="entry name" value="TPR-like_helical_dom_sf"/>
</dbReference>
<comment type="caution">
    <text evidence="2">The sequence shown here is derived from an EMBL/GenBank/DDBJ whole genome shotgun (WGS) entry which is preliminary data.</text>
</comment>
<dbReference type="Pfam" id="PF14559">
    <property type="entry name" value="TPR_19"/>
    <property type="match status" value="1"/>
</dbReference>
<dbReference type="Proteomes" id="UP000231632">
    <property type="component" value="Unassembled WGS sequence"/>
</dbReference>
<protein>
    <submittedName>
        <fullName evidence="2">Tetratricopeptide repeat protein</fullName>
    </submittedName>
</protein>